<dbReference type="GO" id="GO:0042058">
    <property type="term" value="P:regulation of epidermal growth factor receptor signaling pathway"/>
    <property type="evidence" value="ECO:0007669"/>
    <property type="project" value="TreeGrafter"/>
</dbReference>
<evidence type="ECO:0000313" key="12">
    <source>
        <dbReference type="Ensembl" id="ENSEBUP00000009726.1"/>
    </source>
</evidence>
<evidence type="ECO:0000256" key="6">
    <source>
        <dbReference type="ARBA" id="ARBA00022989"/>
    </source>
</evidence>
<evidence type="ECO:0000256" key="4">
    <source>
        <dbReference type="ARBA" id="ARBA00022692"/>
    </source>
</evidence>
<keyword evidence="13" id="KW-1185">Reference proteome</keyword>
<feature type="domain" description="Inactive rhomboid protein 1/2 N-terminal" evidence="11">
    <location>
        <begin position="48"/>
        <end position="80"/>
    </location>
</feature>
<comment type="subcellular location">
    <subcellularLocation>
        <location evidence="2 8">Endoplasmic reticulum membrane</location>
        <topology evidence="2 8">Multi-pass membrane protein</topology>
    </subcellularLocation>
</comment>
<dbReference type="SUPFAM" id="SSF144091">
    <property type="entry name" value="Rhomboid-like"/>
    <property type="match status" value="1"/>
</dbReference>
<feature type="domain" description="Peptidase S54 rhomboid" evidence="10">
    <location>
        <begin position="494"/>
        <end position="630"/>
    </location>
</feature>
<evidence type="ECO:0000256" key="2">
    <source>
        <dbReference type="ARBA" id="ARBA00004477"/>
    </source>
</evidence>
<comment type="function">
    <text evidence="1 8">Regulates ADAM17 protease, a sheddase of the epidermal growth factor (EGF) receptor ligands and TNF, thereby plays a role in sleep, cell survival, proliferation, migration and inflammation. Does not exhibit any protease activity on its own.</text>
</comment>
<comment type="similarity">
    <text evidence="3 8">Belongs to the peptidase S54 family.</text>
</comment>
<evidence type="ECO:0000256" key="9">
    <source>
        <dbReference type="SAM" id="MobiDB-lite"/>
    </source>
</evidence>
<dbReference type="AlphaFoldDB" id="A0A8C4WSV5"/>
<dbReference type="GO" id="GO:0004252">
    <property type="term" value="F:serine-type endopeptidase activity"/>
    <property type="evidence" value="ECO:0007669"/>
    <property type="project" value="InterPro"/>
</dbReference>
<evidence type="ECO:0000259" key="10">
    <source>
        <dbReference type="Pfam" id="PF01694"/>
    </source>
</evidence>
<comment type="caution">
    <text evidence="8">Lacks conserved residue(s) required for the propagation of feature annotation.</text>
</comment>
<dbReference type="GeneTree" id="ENSGT00940000156278"/>
<keyword evidence="7 8" id="KW-0472">Membrane</keyword>
<feature type="transmembrane region" description="Helical" evidence="8">
    <location>
        <begin position="647"/>
        <end position="667"/>
    </location>
</feature>
<reference evidence="12" key="1">
    <citation type="submission" date="2025-08" db="UniProtKB">
        <authorList>
            <consortium name="Ensembl"/>
        </authorList>
    </citation>
    <scope>IDENTIFICATION</scope>
</reference>
<dbReference type="OMA" id="GGTENMA"/>
<dbReference type="Proteomes" id="UP000694388">
    <property type="component" value="Unplaced"/>
</dbReference>
<feature type="transmembrane region" description="Helical" evidence="8">
    <location>
        <begin position="590"/>
        <end position="610"/>
    </location>
</feature>
<dbReference type="InterPro" id="IPR035952">
    <property type="entry name" value="Rhomboid-like_sf"/>
</dbReference>
<dbReference type="Ensembl" id="ENSEBUT00000010253.1">
    <property type="protein sequence ID" value="ENSEBUP00000009726.1"/>
    <property type="gene ID" value="ENSEBUG00000006227.1"/>
</dbReference>
<feature type="region of interest" description="Disordered" evidence="9">
    <location>
        <begin position="42"/>
        <end position="61"/>
    </location>
</feature>
<organism evidence="12 13">
    <name type="scientific">Eptatretus burgeri</name>
    <name type="common">Inshore hagfish</name>
    <dbReference type="NCBI Taxonomy" id="7764"/>
    <lineage>
        <taxon>Eukaryota</taxon>
        <taxon>Metazoa</taxon>
        <taxon>Chordata</taxon>
        <taxon>Craniata</taxon>
        <taxon>Vertebrata</taxon>
        <taxon>Cyclostomata</taxon>
        <taxon>Myxini</taxon>
        <taxon>Myxiniformes</taxon>
        <taxon>Myxinidae</taxon>
        <taxon>Eptatretinae</taxon>
        <taxon>Eptatretus</taxon>
    </lineage>
</organism>
<dbReference type="InterPro" id="IPR051512">
    <property type="entry name" value="Inactive_Rhomboid"/>
</dbReference>
<feature type="compositionally biased region" description="Polar residues" evidence="9">
    <location>
        <begin position="1"/>
        <end position="15"/>
    </location>
</feature>
<evidence type="ECO:0000256" key="8">
    <source>
        <dbReference type="RuleBase" id="RU369051"/>
    </source>
</evidence>
<evidence type="ECO:0000259" key="11">
    <source>
        <dbReference type="Pfam" id="PF12595"/>
    </source>
</evidence>
<evidence type="ECO:0000256" key="1">
    <source>
        <dbReference type="ARBA" id="ARBA00002661"/>
    </source>
</evidence>
<feature type="transmembrane region" description="Helical" evidence="8">
    <location>
        <begin position="499"/>
        <end position="523"/>
    </location>
</feature>
<evidence type="ECO:0000256" key="7">
    <source>
        <dbReference type="ARBA" id="ARBA00023136"/>
    </source>
</evidence>
<dbReference type="GO" id="GO:0005789">
    <property type="term" value="C:endoplasmic reticulum membrane"/>
    <property type="evidence" value="ECO:0007669"/>
    <property type="project" value="UniProtKB-SubCell"/>
</dbReference>
<dbReference type="GO" id="GO:0050708">
    <property type="term" value="P:regulation of protein secretion"/>
    <property type="evidence" value="ECO:0007669"/>
    <property type="project" value="TreeGrafter"/>
</dbReference>
<dbReference type="PANTHER" id="PTHR45965">
    <property type="entry name" value="INACTIVE RHOMBOID PROTEIN"/>
    <property type="match status" value="1"/>
</dbReference>
<sequence>MFQRSSSLSSETEQAPLSAPHRRMLSRQRSFSKSIKRGTADWFGVGDNDAGQQERWQQRSRRHCNMRLGPLKPQYMRELEEVKMLRIISPLCFGFRTLTYCNNKPGEHKTALTSPTSPNDVQSSFTQRRQSVARMSYEAATSLARVKVVSVCLSLRRISQKVINGFRQNLVDMFGFSLCRNVQVGIPGSGKAKSTHSGIKGKSRGCRIPEIMQRIAFRREKRAYGLGMVGRLLHRAYRPQLDSKTWKQLQEVDQHRPYFTYWLTVVHILITLFSVCTYGMAPIGFAQHEDIENGQHVIATYIQQQNFWIGPSSETLIHLGAKFAPCMRQDTQVAKGIADSRNYEAESGCCVRNDGSGCVQMQREACSVSILSSWYRWPKYDPPLFINGKKRTSGPVCGQDPRICEEPASAVPHEWPDNITQWPVSRPQHSHPHHIEPILAHPPHPPIFWCEITSREYCDFMNGYFHDEASLCSQVHCMWDVCGLLPFLNQDVPDQFYRLWLSLFLHAGLLHCVVSVCFQMTVLRDLEKLAGWLRISIIFILSGIAGNLASATFLPYRAEVGPAGSHLGIMACLFVELFQSWQILQLPWYALTKLLFILIVLFAFGLLPWIDNFAQIFGFASGLLMSFAVLPYVAFGRFDRYKKRFQIIVTLLIFGALLAGLIILFYIRPMRCNWCEYFTCLPFTHNFCEKYDLDPNLKDLRLARPA</sequence>
<feature type="region of interest" description="Disordered" evidence="9">
    <location>
        <begin position="1"/>
        <end position="31"/>
    </location>
</feature>
<protein>
    <recommendedName>
        <fullName evidence="8">Inactive rhomboid protein</fullName>
        <shortName evidence="8">iRhom</shortName>
    </recommendedName>
    <alternativeName>
        <fullName evidence="8">Rhomboid family member</fullName>
    </alternativeName>
    <alternativeName>
        <fullName evidence="8">Rhomboid veinlet-like protein</fullName>
    </alternativeName>
</protein>
<dbReference type="Pfam" id="PF12595">
    <property type="entry name" value="iRhom1-2_N"/>
    <property type="match status" value="1"/>
</dbReference>
<dbReference type="Pfam" id="PF01694">
    <property type="entry name" value="Rhomboid"/>
    <property type="match status" value="1"/>
</dbReference>
<keyword evidence="5 8" id="KW-0256">Endoplasmic reticulum</keyword>
<proteinExistence type="inferred from homology"/>
<evidence type="ECO:0000256" key="3">
    <source>
        <dbReference type="ARBA" id="ARBA00009045"/>
    </source>
</evidence>
<keyword evidence="6 8" id="KW-1133">Transmembrane helix</keyword>
<dbReference type="PANTHER" id="PTHR45965:SF3">
    <property type="entry name" value="INACTIVE RHOMBOID PROTEIN 1"/>
    <property type="match status" value="1"/>
</dbReference>
<evidence type="ECO:0000256" key="5">
    <source>
        <dbReference type="ARBA" id="ARBA00022824"/>
    </source>
</evidence>
<reference evidence="12" key="2">
    <citation type="submission" date="2025-09" db="UniProtKB">
        <authorList>
            <consortium name="Ensembl"/>
        </authorList>
    </citation>
    <scope>IDENTIFICATION</scope>
</reference>
<dbReference type="InterPro" id="IPR022241">
    <property type="entry name" value="iRhom1_2_N"/>
</dbReference>
<accession>A0A8C4WSV5</accession>
<feature type="transmembrane region" description="Helical" evidence="8">
    <location>
        <begin position="616"/>
        <end position="635"/>
    </location>
</feature>
<dbReference type="FunFam" id="1.20.1540.10:FF:000025">
    <property type="entry name" value="Putative rhomboid family"/>
    <property type="match status" value="1"/>
</dbReference>
<feature type="transmembrane region" description="Helical" evidence="8">
    <location>
        <begin position="535"/>
        <end position="554"/>
    </location>
</feature>
<evidence type="ECO:0000313" key="13">
    <source>
        <dbReference type="Proteomes" id="UP000694388"/>
    </source>
</evidence>
<dbReference type="InterPro" id="IPR022764">
    <property type="entry name" value="Peptidase_S54_rhomboid_dom"/>
</dbReference>
<keyword evidence="4 8" id="KW-0812">Transmembrane</keyword>
<dbReference type="Gene3D" id="1.20.1540.10">
    <property type="entry name" value="Rhomboid-like"/>
    <property type="match status" value="1"/>
</dbReference>
<name>A0A8C4WSV5_EPTBU</name>